<evidence type="ECO:0000313" key="2">
    <source>
        <dbReference type="Proteomes" id="UP000240608"/>
    </source>
</evidence>
<name>A0A2T4DBZ4_9BACT</name>
<feature type="non-terminal residue" evidence="1">
    <location>
        <position position="220"/>
    </location>
</feature>
<dbReference type="PROSITE" id="PS51257">
    <property type="entry name" value="PROKAR_LIPOPROTEIN"/>
    <property type="match status" value="1"/>
</dbReference>
<protein>
    <submittedName>
        <fullName evidence="1">Uncharacterized protein</fullName>
    </submittedName>
</protein>
<sequence length="220" mass="24339">MRILVSLFLTILLFSSCSEEEFNPESAFLQIYDDNNYNVAYKPVGLGASDSNYFMLAERNLDVSNFSGINLVVADLEGTFKNEIQLEDRFVAPTKGLLKVGNVHYFFCMDRNTLRPHLGIIPASGETVEFISLNVSASYPLAASLSNDNKLILLSYNPEGQTSVLSDIDVQGTVVKQVQYSIGPGNDVLSAVVNHFTKRSERLPFFCGQAPSGTYYFNGF</sequence>
<organism evidence="1 2">
    <name type="scientific">Marivirga lumbricoides</name>
    <dbReference type="NCBI Taxonomy" id="1046115"/>
    <lineage>
        <taxon>Bacteria</taxon>
        <taxon>Pseudomonadati</taxon>
        <taxon>Bacteroidota</taxon>
        <taxon>Cytophagia</taxon>
        <taxon>Cytophagales</taxon>
        <taxon>Marivirgaceae</taxon>
        <taxon>Marivirga</taxon>
    </lineage>
</organism>
<accession>A0A2T4DBZ4</accession>
<dbReference type="AlphaFoldDB" id="A0A2T4DBZ4"/>
<dbReference type="Proteomes" id="UP000240608">
    <property type="component" value="Unassembled WGS sequence"/>
</dbReference>
<proteinExistence type="predicted"/>
<dbReference type="EMBL" id="PYVU01000401">
    <property type="protein sequence ID" value="PTB91345.1"/>
    <property type="molecule type" value="Genomic_DNA"/>
</dbReference>
<evidence type="ECO:0000313" key="1">
    <source>
        <dbReference type="EMBL" id="PTB91345.1"/>
    </source>
</evidence>
<reference evidence="1 2" key="1">
    <citation type="submission" date="2018-03" db="EMBL/GenBank/DDBJ databases">
        <title>Cross-interface Injection: A General Nanoliter Liquid Handling Method Applied to Single Cells Genome Amplification Automated Nanoliter Liquid Handling Applied to Single Cell Multiple Displacement Amplification.</title>
        <authorList>
            <person name="Yun J."/>
            <person name="Xu P."/>
            <person name="Xu J."/>
            <person name="Dai X."/>
            <person name="Wang Y."/>
            <person name="Zheng X."/>
            <person name="Cao C."/>
            <person name="Yi Q."/>
            <person name="Zhu Y."/>
            <person name="Wang L."/>
            <person name="Dong Z."/>
            <person name="Huang Y."/>
            <person name="Huang L."/>
            <person name="Du W."/>
        </authorList>
    </citation>
    <scope>NUCLEOTIDE SEQUENCE [LARGE SCALE GENOMIC DNA]</scope>
    <source>
        <strain evidence="1 2">Z-D1-2</strain>
    </source>
</reference>
<comment type="caution">
    <text evidence="1">The sequence shown here is derived from an EMBL/GenBank/DDBJ whole genome shotgun (WGS) entry which is preliminary data.</text>
</comment>
<gene>
    <name evidence="1" type="ORF">C9994_15715</name>
</gene>